<dbReference type="Proteomes" id="UP000095209">
    <property type="component" value="Unassembled WGS sequence"/>
</dbReference>
<proteinExistence type="predicted"/>
<evidence type="ECO:0000259" key="1">
    <source>
        <dbReference type="Pfam" id="PF02036"/>
    </source>
</evidence>
<dbReference type="InterPro" id="IPR036527">
    <property type="entry name" value="SCP2_sterol-bd_dom_sf"/>
</dbReference>
<accession>A0A1E5LDZ3</accession>
<organism evidence="2 3">
    <name type="scientific">Bacillus solimangrovi</name>
    <dbReference type="NCBI Taxonomy" id="1305675"/>
    <lineage>
        <taxon>Bacteria</taxon>
        <taxon>Bacillati</taxon>
        <taxon>Bacillota</taxon>
        <taxon>Bacilli</taxon>
        <taxon>Bacillales</taxon>
        <taxon>Bacillaceae</taxon>
        <taxon>Bacillus</taxon>
    </lineage>
</organism>
<dbReference type="EMBL" id="MJEH01000033">
    <property type="protein sequence ID" value="OEH92280.1"/>
    <property type="molecule type" value="Genomic_DNA"/>
</dbReference>
<dbReference type="AlphaFoldDB" id="A0A1E5LDZ3"/>
<keyword evidence="3" id="KW-1185">Reference proteome</keyword>
<comment type="caution">
    <text evidence="2">The sequence shown here is derived from an EMBL/GenBank/DDBJ whole genome shotgun (WGS) entry which is preliminary data.</text>
</comment>
<name>A0A1E5LDZ3_9BACI</name>
<dbReference type="InterPro" id="IPR003033">
    <property type="entry name" value="SCP2_sterol-bd_dom"/>
</dbReference>
<reference evidence="2 3" key="1">
    <citation type="submission" date="2016-08" db="EMBL/GenBank/DDBJ databases">
        <title>Genome of Bacillus solimangrovi GH2-4.</title>
        <authorList>
            <person name="Lim S."/>
            <person name="Kim B.-C."/>
        </authorList>
    </citation>
    <scope>NUCLEOTIDE SEQUENCE [LARGE SCALE GENOMIC DNA]</scope>
    <source>
        <strain evidence="2 3">GH2-4</strain>
    </source>
</reference>
<feature type="domain" description="SCP2" evidence="1">
    <location>
        <begin position="57"/>
        <end position="103"/>
    </location>
</feature>
<dbReference type="Gene3D" id="3.30.1050.10">
    <property type="entry name" value="SCP2 sterol-binding domain"/>
    <property type="match status" value="1"/>
</dbReference>
<gene>
    <name evidence="2" type="ORF">BFG57_03170</name>
</gene>
<evidence type="ECO:0000313" key="2">
    <source>
        <dbReference type="EMBL" id="OEH92280.1"/>
    </source>
</evidence>
<protein>
    <recommendedName>
        <fullName evidence="1">SCP2 domain-containing protein</fullName>
    </recommendedName>
</protein>
<sequence length="115" mass="13261">MVIDIAINELQQRLLQTNYISSLFFKEPMNICLVIDESNYLYNLKGNLCRRIESADYIDLTIKGDEEVVLEFLSGDTPLLSLIKQGRIHVEGNYRMILRFEAIVFCALEIESDVV</sequence>
<dbReference type="Pfam" id="PF02036">
    <property type="entry name" value="SCP2"/>
    <property type="match status" value="1"/>
</dbReference>
<evidence type="ECO:0000313" key="3">
    <source>
        <dbReference type="Proteomes" id="UP000095209"/>
    </source>
</evidence>
<dbReference type="OrthoDB" id="2896925at2"/>
<dbReference type="SUPFAM" id="SSF55718">
    <property type="entry name" value="SCP-like"/>
    <property type="match status" value="1"/>
</dbReference>
<dbReference type="RefSeq" id="WP_069717821.1">
    <property type="nucleotide sequence ID" value="NZ_MJEH01000033.1"/>
</dbReference>